<dbReference type="EMBL" id="JAENIG010000007">
    <property type="protein sequence ID" value="MBK1855628.1"/>
    <property type="molecule type" value="Genomic_DNA"/>
</dbReference>
<name>A0AAE2V9S0_9BACT</name>
<accession>A0AAE2V9S0</accession>
<evidence type="ECO:0000313" key="3">
    <source>
        <dbReference type="Proteomes" id="UP000634206"/>
    </source>
</evidence>
<reference evidence="2" key="1">
    <citation type="submission" date="2021-01" db="EMBL/GenBank/DDBJ databases">
        <title>Modified the classification status of verrucomicrobia.</title>
        <authorList>
            <person name="Feng X."/>
        </authorList>
    </citation>
    <scope>NUCLEOTIDE SEQUENCE</scope>
    <source>
        <strain evidence="2">5K15</strain>
    </source>
</reference>
<protein>
    <submittedName>
        <fullName evidence="2">Uncharacterized protein</fullName>
    </submittedName>
</protein>
<proteinExistence type="predicted"/>
<keyword evidence="1" id="KW-0732">Signal</keyword>
<dbReference type="Gene3D" id="2.30.30.700">
    <property type="entry name" value="SLA1 homology domain 1"/>
    <property type="match status" value="1"/>
</dbReference>
<feature type="signal peptide" evidence="1">
    <location>
        <begin position="1"/>
        <end position="18"/>
    </location>
</feature>
<keyword evidence="3" id="KW-1185">Reference proteome</keyword>
<organism evidence="2 3">
    <name type="scientific">Oceaniferula flava</name>
    <dbReference type="NCBI Taxonomy" id="2800421"/>
    <lineage>
        <taxon>Bacteria</taxon>
        <taxon>Pseudomonadati</taxon>
        <taxon>Verrucomicrobiota</taxon>
        <taxon>Verrucomicrobiia</taxon>
        <taxon>Verrucomicrobiales</taxon>
        <taxon>Verrucomicrobiaceae</taxon>
        <taxon>Oceaniferula</taxon>
    </lineage>
</organism>
<dbReference type="Proteomes" id="UP000634206">
    <property type="component" value="Unassembled WGS sequence"/>
</dbReference>
<dbReference type="AlphaFoldDB" id="A0AAE2V9S0"/>
<evidence type="ECO:0000313" key="2">
    <source>
        <dbReference type="EMBL" id="MBK1855628.1"/>
    </source>
</evidence>
<sequence>MKLLSLAIYLLVTSFCFAEVPNEAKEMRTWTSTKGTTIWGQLVSMNGQSVTLRTDQGREINVLKNQLSAKDLHHLNLTALQSKPLLVAYDRHLGSSGIYSGGARRYLEILGKMHHIELTTYKDPGHGLDDEIGKITQHFEQHPGSKHVMVMCAPVNLLNSRKELANDKKNFLSRIKKWEAYAKTHHVELLMIHPSGTNPPELYKKEPDDSKPVIVPPSKEDKKVRRFIEGLDQWKIVPVYEVREACLQLDPMWQTAWSGGHHPRFMTETVTFSVITGKVPSLTKFKQFDHLLGARTSVPNRFQNLQNIPDQGLRDLEKAVGGILDGSRD</sequence>
<dbReference type="RefSeq" id="WP_309490242.1">
    <property type="nucleotide sequence ID" value="NZ_JAENIG010000007.1"/>
</dbReference>
<feature type="chain" id="PRO_5042169463" evidence="1">
    <location>
        <begin position="19"/>
        <end position="329"/>
    </location>
</feature>
<evidence type="ECO:0000256" key="1">
    <source>
        <dbReference type="SAM" id="SignalP"/>
    </source>
</evidence>
<comment type="caution">
    <text evidence="2">The sequence shown here is derived from an EMBL/GenBank/DDBJ whole genome shotgun (WGS) entry which is preliminary data.</text>
</comment>
<gene>
    <name evidence="2" type="ORF">JIN83_11705</name>
</gene>